<keyword evidence="2" id="KW-1185">Reference proteome</keyword>
<evidence type="ECO:0000313" key="1">
    <source>
        <dbReference type="EnsemblMetazoa" id="AQUA014219-PA"/>
    </source>
</evidence>
<protein>
    <submittedName>
        <fullName evidence="1">Uncharacterized protein</fullName>
    </submittedName>
</protein>
<sequence length="239" mass="26648">MLAELHDVRSLPVVPIGRTACRRQDVPLANKRPTAAVLARPFRHRKDGRMPRPLTGHTAHPVHDQWHRGDPALATIGRHLRLHPGRPIIIQLYQLLTLGPLPRPIQHAANPATVVPQLHKRRVLLRITHGHFGVAQRSKRNDPLQFPASMPERYEPAARITIAHVRPIGVPGAKHPVVDGVREHLRVAGQTAGIVDGRHFRHAQTGGHLVELCVAPAGHFADLAIERDRIVLLRVETHR</sequence>
<evidence type="ECO:0000313" key="2">
    <source>
        <dbReference type="Proteomes" id="UP000076407"/>
    </source>
</evidence>
<dbReference type="Proteomes" id="UP000076407">
    <property type="component" value="Unassembled WGS sequence"/>
</dbReference>
<dbReference type="EnsemblMetazoa" id="AQUA014219-RA">
    <property type="protein sequence ID" value="AQUA014219-PA"/>
    <property type="gene ID" value="AQUA014219"/>
</dbReference>
<dbReference type="AlphaFoldDB" id="A0A182XQT4"/>
<proteinExistence type="predicted"/>
<dbReference type="VEuPathDB" id="VectorBase:AQUA014219"/>
<reference evidence="1" key="1">
    <citation type="submission" date="2020-05" db="UniProtKB">
        <authorList>
            <consortium name="EnsemblMetazoa"/>
        </authorList>
    </citation>
    <scope>IDENTIFICATION</scope>
    <source>
        <strain evidence="1">SANGQUA</strain>
    </source>
</reference>
<organism evidence="1 2">
    <name type="scientific">Anopheles quadriannulatus</name>
    <name type="common">Mosquito</name>
    <dbReference type="NCBI Taxonomy" id="34691"/>
    <lineage>
        <taxon>Eukaryota</taxon>
        <taxon>Metazoa</taxon>
        <taxon>Ecdysozoa</taxon>
        <taxon>Arthropoda</taxon>
        <taxon>Hexapoda</taxon>
        <taxon>Insecta</taxon>
        <taxon>Pterygota</taxon>
        <taxon>Neoptera</taxon>
        <taxon>Endopterygota</taxon>
        <taxon>Diptera</taxon>
        <taxon>Nematocera</taxon>
        <taxon>Culicoidea</taxon>
        <taxon>Culicidae</taxon>
        <taxon>Anophelinae</taxon>
        <taxon>Anopheles</taxon>
    </lineage>
</organism>
<accession>A0A182XQT4</accession>
<name>A0A182XQT4_ANOQN</name>